<protein>
    <submittedName>
        <fullName evidence="1">Uncharacterized protein</fullName>
    </submittedName>
</protein>
<dbReference type="PROSITE" id="PS51257">
    <property type="entry name" value="PROKAR_LIPOPROTEIN"/>
    <property type="match status" value="1"/>
</dbReference>
<accession>A0A0A8Z6N3</accession>
<reference evidence="1" key="1">
    <citation type="submission" date="2014-09" db="EMBL/GenBank/DDBJ databases">
        <authorList>
            <person name="Magalhaes I.L.F."/>
            <person name="Oliveira U."/>
            <person name="Santos F.R."/>
            <person name="Vidigal T.H.D.A."/>
            <person name="Brescovit A.D."/>
            <person name="Santos A.J."/>
        </authorList>
    </citation>
    <scope>NUCLEOTIDE SEQUENCE</scope>
    <source>
        <tissue evidence="1">Shoot tissue taken approximately 20 cm above the soil surface</tissue>
    </source>
</reference>
<proteinExistence type="predicted"/>
<organism evidence="1">
    <name type="scientific">Arundo donax</name>
    <name type="common">Giant reed</name>
    <name type="synonym">Donax arundinaceus</name>
    <dbReference type="NCBI Taxonomy" id="35708"/>
    <lineage>
        <taxon>Eukaryota</taxon>
        <taxon>Viridiplantae</taxon>
        <taxon>Streptophyta</taxon>
        <taxon>Embryophyta</taxon>
        <taxon>Tracheophyta</taxon>
        <taxon>Spermatophyta</taxon>
        <taxon>Magnoliopsida</taxon>
        <taxon>Liliopsida</taxon>
        <taxon>Poales</taxon>
        <taxon>Poaceae</taxon>
        <taxon>PACMAD clade</taxon>
        <taxon>Arundinoideae</taxon>
        <taxon>Arundineae</taxon>
        <taxon>Arundo</taxon>
    </lineage>
</organism>
<dbReference type="EMBL" id="GBRH01264557">
    <property type="protein sequence ID" value="JAD33338.1"/>
    <property type="molecule type" value="Transcribed_RNA"/>
</dbReference>
<sequence length="68" mass="7659">MNKIQKSLLNNGYWIILACDVVVCSQMRLAIGTTIKCADIEIFDHRVSLIILSLTFSAKKEIAMENET</sequence>
<name>A0A0A8Z6N3_ARUDO</name>
<reference evidence="1" key="2">
    <citation type="journal article" date="2015" name="Data Brief">
        <title>Shoot transcriptome of the giant reed, Arundo donax.</title>
        <authorList>
            <person name="Barrero R.A."/>
            <person name="Guerrero F.D."/>
            <person name="Moolhuijzen P."/>
            <person name="Goolsby J.A."/>
            <person name="Tidwell J."/>
            <person name="Bellgard S.E."/>
            <person name="Bellgard M.I."/>
        </authorList>
    </citation>
    <scope>NUCLEOTIDE SEQUENCE</scope>
    <source>
        <tissue evidence="1">Shoot tissue taken approximately 20 cm above the soil surface</tissue>
    </source>
</reference>
<dbReference type="AlphaFoldDB" id="A0A0A8Z6N3"/>
<evidence type="ECO:0000313" key="1">
    <source>
        <dbReference type="EMBL" id="JAD33338.1"/>
    </source>
</evidence>